<feature type="domain" description="DUF7827" evidence="17">
    <location>
        <begin position="414"/>
        <end position="533"/>
    </location>
</feature>
<dbReference type="Pfam" id="PF25162">
    <property type="entry name" value="DUF7827"/>
    <property type="match status" value="1"/>
</dbReference>
<evidence type="ECO:0000256" key="8">
    <source>
        <dbReference type="ARBA" id="ARBA00022692"/>
    </source>
</evidence>
<evidence type="ECO:0000313" key="20">
    <source>
        <dbReference type="Proteomes" id="UP000199289"/>
    </source>
</evidence>
<evidence type="ECO:0000256" key="1">
    <source>
        <dbReference type="ARBA" id="ARBA00004236"/>
    </source>
</evidence>
<keyword evidence="9" id="KW-0732">Signal</keyword>
<dbReference type="NCBIfam" id="TIGR04207">
    <property type="entry name" value="halo_sig_pep"/>
    <property type="match status" value="1"/>
</dbReference>
<keyword evidence="12" id="KW-0325">Glycoprotein</keyword>
<dbReference type="NCBIfam" id="TIGR04126">
    <property type="entry name" value="PGF_CTERM"/>
    <property type="match status" value="1"/>
</dbReference>
<organism evidence="19 20">
    <name type="scientific">Halopelagius longus</name>
    <dbReference type="NCBI Taxonomy" id="1236180"/>
    <lineage>
        <taxon>Archaea</taxon>
        <taxon>Methanobacteriati</taxon>
        <taxon>Methanobacteriota</taxon>
        <taxon>Stenosarchaea group</taxon>
        <taxon>Halobacteria</taxon>
        <taxon>Halobacteriales</taxon>
        <taxon>Haloferacaceae</taxon>
    </lineage>
</organism>
<feature type="transmembrane region" description="Helical" evidence="14">
    <location>
        <begin position="867"/>
        <end position="885"/>
    </location>
</feature>
<dbReference type="Proteomes" id="UP000255421">
    <property type="component" value="Unassembled WGS sequence"/>
</dbReference>
<keyword evidence="10 14" id="KW-1133">Transmembrane helix</keyword>
<dbReference type="OrthoDB" id="325633at2157"/>
<evidence type="ECO:0000256" key="13">
    <source>
        <dbReference type="SAM" id="MobiDB-lite"/>
    </source>
</evidence>
<reference evidence="20" key="2">
    <citation type="submission" date="2016-10" db="EMBL/GenBank/DDBJ databases">
        <authorList>
            <person name="Varghese N."/>
            <person name="Submissions S."/>
        </authorList>
    </citation>
    <scope>NUCLEOTIDE SEQUENCE [LARGE SCALE GENOMIC DNA]</scope>
    <source>
        <strain evidence="20">CGMCC 1.12397</strain>
    </source>
</reference>
<keyword evidence="4" id="KW-1003">Cell membrane</keyword>
<dbReference type="NCBIfam" id="NF045517">
    <property type="entry name" value="halo_surf_dom"/>
    <property type="match status" value="1"/>
</dbReference>
<evidence type="ECO:0000256" key="12">
    <source>
        <dbReference type="ARBA" id="ARBA00023180"/>
    </source>
</evidence>
<evidence type="ECO:0000256" key="4">
    <source>
        <dbReference type="ARBA" id="ARBA00022475"/>
    </source>
</evidence>
<evidence type="ECO:0000313" key="19">
    <source>
        <dbReference type="EMBL" id="SDQ59002.1"/>
    </source>
</evidence>
<keyword evidence="7" id="KW-0701">S-layer</keyword>
<name>A0A1H1C4A2_9EURY</name>
<comment type="subcellular location">
    <subcellularLocation>
        <location evidence="1">Cell membrane</location>
    </subcellularLocation>
    <subcellularLocation>
        <location evidence="2">Secreted</location>
        <location evidence="2">Cell wall</location>
        <location evidence="2">S-layer</location>
    </subcellularLocation>
</comment>
<proteinExistence type="inferred from homology"/>
<evidence type="ECO:0000256" key="2">
    <source>
        <dbReference type="ARBA" id="ARBA00004237"/>
    </source>
</evidence>
<sequence>MTRKSKQIRAVALAALMVLSVFAGTIAFTGTAAAAANSVTVESGSEVVSSGSDVAFTVTNNTSTTGDIQYWIDLNNDGFYNDSEPSGSTAADSSGEYTGQTLTVPSGASEGSYQVAAYQNASLSVGDEAEATASFEVDNSKPTLKSAIHYDNDTASGSDNVDAELELAFNKNVDASSATVTLLNSDEEEITTLSNADTAASEGGRVVFDLSKVYTDDISITYSVDDTAGNTVSVSDTDDAKSVTFASTTIRSNDANAYKGSKVAVVSNSTDSSVEIEGEDNYAFSGSTGDHSKVFVFNTENRALGEYNVTFDSATRTIDLRDLGLSLDVDDQNITTSDTVSGTVSANAGNRPVSLQLYESDGDEFGAEVNDSLNGQGEYEFDIDAFSDTDNGEYTLEVRDDYSGVTVESSTIKVAKASDGSASFSNSIITEQRGDTVEIPVTVSNNDYATVNIGSTDVGFLANVTVEDENNDGKVVIRFNTWEAIGASGSTTGSSDVFTVKNDDDAIVKSDIQSENSVESLLDAGEYDLEVRANQDASSSSQNVGTLVLEERSTESLQTWTASDRTDLSDLSALNEAAENGNLTQDSKIADGDYVVTQIVASGIGGIVDGANDNASALLNNSKFSLTFNQSEAPTNREAYSLNVSEDNVQSVVADTENDTYYVVFDSDAGDIGAFRPSGEVDFGDGDSLTANFTVAKDKGNLSSEETSTTANFDLIEGEHSLDDPYNVANAAGQTIEGTSNVAPGTELQLRVRSDSDVRPSFLKTATVHVTENNTFSADFDFSGQNVNDTFTVKVSGSNAASDETVDGEVVEGSQVTETVTDNGTATTDEPVDTTTDAPATTTAVTTTSTGETATEGPTETDTSTPGFGVVVAVTALLAAALLAVRRD</sequence>
<evidence type="ECO:0000256" key="3">
    <source>
        <dbReference type="ARBA" id="ARBA00009327"/>
    </source>
</evidence>
<evidence type="ECO:0000256" key="7">
    <source>
        <dbReference type="ARBA" id="ARBA00022601"/>
    </source>
</evidence>
<protein>
    <submittedName>
        <fullName evidence="19">PGF-CTERM protein/surface glycoprotein</fullName>
    </submittedName>
    <submittedName>
        <fullName evidence="18">PGF-CTERM sorting domain-containing protein</fullName>
    </submittedName>
</protein>
<dbReference type="InterPro" id="IPR026371">
    <property type="entry name" value="PGF_CTERM"/>
</dbReference>
<dbReference type="AlphaFoldDB" id="A0A1H1C4A2"/>
<dbReference type="RefSeq" id="WP_092536907.1">
    <property type="nucleotide sequence ID" value="NZ_FNKQ01000002.1"/>
</dbReference>
<dbReference type="Pfam" id="PF20009">
    <property type="entry name" value="GEVED"/>
    <property type="match status" value="1"/>
</dbReference>
<comment type="similarity">
    <text evidence="3">Belongs to the halobacterial S-layer protein family.</text>
</comment>
<gene>
    <name evidence="18" type="ORF">DWB78_04570</name>
    <name evidence="19" type="ORF">SAMN05216278_2105</name>
</gene>
<dbReference type="InterPro" id="IPR026452">
    <property type="entry name" value="Surf_glycop_sig_pep"/>
</dbReference>
<reference evidence="18 21" key="3">
    <citation type="submission" date="2018-07" db="EMBL/GenBank/DDBJ databases">
        <title>Genome sequence of extremly halophilic archaeon Halopelagius longus strain BC12-B1.</title>
        <authorList>
            <person name="Zhang X."/>
        </authorList>
    </citation>
    <scope>NUCLEOTIDE SEQUENCE [LARGE SCALE GENOMIC DNA]</scope>
    <source>
        <strain evidence="18 21">BC12-B1</strain>
    </source>
</reference>
<keyword evidence="6" id="KW-0964">Secreted</keyword>
<accession>A0A1H1C4A2</accession>
<dbReference type="GO" id="GO:0005886">
    <property type="term" value="C:plasma membrane"/>
    <property type="evidence" value="ECO:0007669"/>
    <property type="project" value="UniProtKB-SubCell"/>
</dbReference>
<evidence type="ECO:0000259" key="15">
    <source>
        <dbReference type="Pfam" id="PF18204"/>
    </source>
</evidence>
<feature type="domain" description="PGF-CTERM archaeal protein-sorting signal" evidence="15">
    <location>
        <begin position="865"/>
        <end position="887"/>
    </location>
</feature>
<evidence type="ECO:0000256" key="14">
    <source>
        <dbReference type="SAM" id="Phobius"/>
    </source>
</evidence>
<evidence type="ECO:0000259" key="17">
    <source>
        <dbReference type="Pfam" id="PF25162"/>
    </source>
</evidence>
<evidence type="ECO:0000256" key="10">
    <source>
        <dbReference type="ARBA" id="ARBA00022989"/>
    </source>
</evidence>
<reference evidence="19" key="1">
    <citation type="submission" date="2016-10" db="EMBL/GenBank/DDBJ databases">
        <authorList>
            <person name="de Groot N.N."/>
        </authorList>
    </citation>
    <scope>NUCLEOTIDE SEQUENCE [LARGE SCALE GENOMIC DNA]</scope>
    <source>
        <strain evidence="19">CGMCC 1.12397</strain>
    </source>
</reference>
<evidence type="ECO:0000256" key="9">
    <source>
        <dbReference type="ARBA" id="ARBA00022729"/>
    </source>
</evidence>
<dbReference type="GO" id="GO:0030115">
    <property type="term" value="C:S-layer"/>
    <property type="evidence" value="ECO:0007669"/>
    <property type="project" value="UniProtKB-SubCell"/>
</dbReference>
<keyword evidence="5" id="KW-0134">Cell wall</keyword>
<keyword evidence="21" id="KW-1185">Reference proteome</keyword>
<evidence type="ECO:0000256" key="5">
    <source>
        <dbReference type="ARBA" id="ARBA00022512"/>
    </source>
</evidence>
<evidence type="ECO:0000256" key="6">
    <source>
        <dbReference type="ARBA" id="ARBA00022525"/>
    </source>
</evidence>
<evidence type="ECO:0000313" key="21">
    <source>
        <dbReference type="Proteomes" id="UP000255421"/>
    </source>
</evidence>
<evidence type="ECO:0000256" key="11">
    <source>
        <dbReference type="ARBA" id="ARBA00023136"/>
    </source>
</evidence>
<keyword evidence="8 14" id="KW-0812">Transmembrane</keyword>
<keyword evidence="11 14" id="KW-0472">Membrane</keyword>
<dbReference type="Pfam" id="PF18204">
    <property type="entry name" value="PGF-CTERM"/>
    <property type="match status" value="1"/>
</dbReference>
<evidence type="ECO:0000313" key="18">
    <source>
        <dbReference type="EMBL" id="RDI71061.1"/>
    </source>
</evidence>
<dbReference type="InterPro" id="IPR045474">
    <property type="entry name" value="GEVED"/>
</dbReference>
<dbReference type="EMBL" id="FNKQ01000002">
    <property type="protein sequence ID" value="SDQ59002.1"/>
    <property type="molecule type" value="Genomic_DNA"/>
</dbReference>
<feature type="compositionally biased region" description="Low complexity" evidence="13">
    <location>
        <begin position="824"/>
        <end position="864"/>
    </location>
</feature>
<feature type="region of interest" description="Disordered" evidence="13">
    <location>
        <begin position="818"/>
        <end position="864"/>
    </location>
</feature>
<dbReference type="InterPro" id="IPR057149">
    <property type="entry name" value="DUF7827"/>
</dbReference>
<feature type="domain" description="GEVED" evidence="16">
    <location>
        <begin position="68"/>
        <end position="115"/>
    </location>
</feature>
<evidence type="ECO:0000259" key="16">
    <source>
        <dbReference type="Pfam" id="PF20009"/>
    </source>
</evidence>
<dbReference type="EMBL" id="QQST01000001">
    <property type="protein sequence ID" value="RDI71061.1"/>
    <property type="molecule type" value="Genomic_DNA"/>
</dbReference>
<dbReference type="Proteomes" id="UP000199289">
    <property type="component" value="Unassembled WGS sequence"/>
</dbReference>